<dbReference type="GO" id="GO:0005576">
    <property type="term" value="C:extracellular region"/>
    <property type="evidence" value="ECO:0007669"/>
    <property type="project" value="UniProtKB-SubCell"/>
</dbReference>
<evidence type="ECO:0000256" key="5">
    <source>
        <dbReference type="ARBA" id="ARBA00022676"/>
    </source>
</evidence>
<organism evidence="12 14">
    <name type="scientific">Rotaria socialis</name>
    <dbReference type="NCBI Taxonomy" id="392032"/>
    <lineage>
        <taxon>Eukaryota</taxon>
        <taxon>Metazoa</taxon>
        <taxon>Spiralia</taxon>
        <taxon>Gnathifera</taxon>
        <taxon>Rotifera</taxon>
        <taxon>Eurotatoria</taxon>
        <taxon>Bdelloidea</taxon>
        <taxon>Philodinida</taxon>
        <taxon>Philodinidae</taxon>
        <taxon>Rotaria</taxon>
    </lineage>
</organism>
<dbReference type="GO" id="GO:0106274">
    <property type="term" value="F:NAD+-protein-arginine ADP-ribosyltransferase activity"/>
    <property type="evidence" value="ECO:0007669"/>
    <property type="project" value="UniProtKB-EC"/>
</dbReference>
<dbReference type="SUPFAM" id="SSF56399">
    <property type="entry name" value="ADP-ribosylation"/>
    <property type="match status" value="2"/>
</dbReference>
<keyword evidence="8" id="KW-0843">Virulence</keyword>
<feature type="region of interest" description="Disordered" evidence="11">
    <location>
        <begin position="1"/>
        <end position="30"/>
    </location>
</feature>
<name>A0A817UUN9_9BILA</name>
<dbReference type="Gene3D" id="3.90.176.10">
    <property type="entry name" value="Toxin ADP-ribosyltransferase, Chain A, domain 1"/>
    <property type="match status" value="2"/>
</dbReference>
<protein>
    <recommendedName>
        <fullName evidence="10">NAD(P)(+)--arginine ADP-ribosyltransferase</fullName>
        <ecNumber evidence="10">2.4.2.31</ecNumber>
    </recommendedName>
    <alternativeName>
        <fullName evidence="10">Mono(ADP-ribosyl)transferase</fullName>
    </alternativeName>
</protein>
<keyword evidence="4" id="KW-0800">Toxin</keyword>
<dbReference type="EC" id="2.4.2.31" evidence="10"/>
<evidence type="ECO:0000256" key="1">
    <source>
        <dbReference type="ARBA" id="ARBA00004613"/>
    </source>
</evidence>
<dbReference type="PANTHER" id="PTHR10339:SF25">
    <property type="entry name" value="SECRETED EXOENZYME S"/>
    <property type="match status" value="1"/>
</dbReference>
<sequence length="633" mass="71766">MGTKNSSMGTKNSSMGTKNSSMKADNESNIRGDRARYLDVNKESDKVLPYIPVACATNSIASLREAVKPVENLIEDLADKVEYSLEKCKRPKDGLTQNESASLYLYSMQWPPGKDSFYTMFNWALRDEDRTKAVLYQDYCNLFMSALSKLPSRQDDVWRGVNGDLSEQYGQGTTHVWRGATSCSNMVHVTDSFLNSTSSRTLFKIKCFQGKSIENHSAFPNEKETVLPPGTCLRVKSQSNPAPNFYIVDLEQIVISSEQKVAPELSPFHLIWLRPYADKILQQTEIKLLKLFPISLKTFEDSNECETFIRQESSSQTMLIVSGQLGREIVPKMHDLSNIMAIFVYSINKQANEEWTKNYKKVKAVVSNPTDLISELERLLSPEESINGSFVERLTNIEYEPDLMLTPISGYEKLPLLSLEEALKPLKDIIPGLEIYVQIVKQNSLKPVDELTPNESAAIQIYTMEMEVAESSLSHLMNIDLCSIDRCSLTKWFPYLKLFMTALHKLKSRSMTLYRGVKVDVSQHYTEGQRGVWWGCSTVTMSIGALQECIGTTGACTMFMIECRNAKVIRAHSFFNLEHEVLLIPGFYFEVKSKLHQGNLMIIYLKEVEPPFQLIASPFEQTTPSPTIHIHTE</sequence>
<evidence type="ECO:0000313" key="14">
    <source>
        <dbReference type="Proteomes" id="UP000663833"/>
    </source>
</evidence>
<proteinExistence type="inferred from homology"/>
<comment type="similarity">
    <text evidence="2 10">Belongs to the Arg-specific ADP-ribosyltransferase family.</text>
</comment>
<evidence type="ECO:0000256" key="3">
    <source>
        <dbReference type="ARBA" id="ARBA00022525"/>
    </source>
</evidence>
<dbReference type="GO" id="GO:0003950">
    <property type="term" value="F:NAD+ poly-ADP-ribosyltransferase activity"/>
    <property type="evidence" value="ECO:0007669"/>
    <property type="project" value="TreeGrafter"/>
</dbReference>
<comment type="subcellular location">
    <subcellularLocation>
        <location evidence="1">Secreted</location>
    </subcellularLocation>
</comment>
<keyword evidence="7" id="KW-0548">Nucleotidyltransferase</keyword>
<dbReference type="EMBL" id="CAJNYD010001441">
    <property type="protein sequence ID" value="CAF3337826.1"/>
    <property type="molecule type" value="Genomic_DNA"/>
</dbReference>
<dbReference type="PANTHER" id="PTHR10339">
    <property type="entry name" value="ADP-RIBOSYLTRANSFERASE"/>
    <property type="match status" value="1"/>
</dbReference>
<feature type="compositionally biased region" description="Polar residues" evidence="11">
    <location>
        <begin position="1"/>
        <end position="23"/>
    </location>
</feature>
<dbReference type="AlphaFoldDB" id="A0A817UUN9"/>
<evidence type="ECO:0000313" key="13">
    <source>
        <dbReference type="EMBL" id="CAF4327050.1"/>
    </source>
</evidence>
<comment type="catalytic activity">
    <reaction evidence="9 10">
        <text>L-arginyl-[protein] + NAD(+) = N(omega)-(ADP-D-ribosyl)-L-arginyl-[protein] + nicotinamide + H(+)</text>
        <dbReference type="Rhea" id="RHEA:19149"/>
        <dbReference type="Rhea" id="RHEA-COMP:10532"/>
        <dbReference type="Rhea" id="RHEA-COMP:15087"/>
        <dbReference type="ChEBI" id="CHEBI:15378"/>
        <dbReference type="ChEBI" id="CHEBI:17154"/>
        <dbReference type="ChEBI" id="CHEBI:29965"/>
        <dbReference type="ChEBI" id="CHEBI:57540"/>
        <dbReference type="ChEBI" id="CHEBI:142554"/>
        <dbReference type="EC" id="2.4.2.31"/>
    </reaction>
</comment>
<reference evidence="12" key="1">
    <citation type="submission" date="2021-02" db="EMBL/GenBank/DDBJ databases">
        <authorList>
            <person name="Nowell W R."/>
        </authorList>
    </citation>
    <scope>NUCLEOTIDE SEQUENCE</scope>
</reference>
<evidence type="ECO:0000256" key="4">
    <source>
        <dbReference type="ARBA" id="ARBA00022656"/>
    </source>
</evidence>
<keyword evidence="5 10" id="KW-0328">Glycosyltransferase</keyword>
<dbReference type="PROSITE" id="PS51996">
    <property type="entry name" value="TR_MART"/>
    <property type="match status" value="1"/>
</dbReference>
<dbReference type="EMBL" id="CAJOBO010001023">
    <property type="protein sequence ID" value="CAF4327050.1"/>
    <property type="molecule type" value="Genomic_DNA"/>
</dbReference>
<dbReference type="InterPro" id="IPR000768">
    <property type="entry name" value="ART"/>
</dbReference>
<dbReference type="GO" id="GO:0090729">
    <property type="term" value="F:toxin activity"/>
    <property type="evidence" value="ECO:0007669"/>
    <property type="project" value="UniProtKB-KW"/>
</dbReference>
<dbReference type="GO" id="GO:0016779">
    <property type="term" value="F:nucleotidyltransferase activity"/>
    <property type="evidence" value="ECO:0007669"/>
    <property type="project" value="UniProtKB-KW"/>
</dbReference>
<gene>
    <name evidence="13" type="ORF">HFQ381_LOCUS15202</name>
    <name evidence="12" type="ORF">LUA448_LOCUS11854</name>
</gene>
<evidence type="ECO:0000256" key="11">
    <source>
        <dbReference type="SAM" id="MobiDB-lite"/>
    </source>
</evidence>
<dbReference type="Proteomes" id="UP000663833">
    <property type="component" value="Unassembled WGS sequence"/>
</dbReference>
<evidence type="ECO:0000313" key="12">
    <source>
        <dbReference type="EMBL" id="CAF3337826.1"/>
    </source>
</evidence>
<evidence type="ECO:0000256" key="7">
    <source>
        <dbReference type="ARBA" id="ARBA00022695"/>
    </source>
</evidence>
<evidence type="ECO:0000256" key="2">
    <source>
        <dbReference type="ARBA" id="ARBA00009558"/>
    </source>
</evidence>
<evidence type="ECO:0000256" key="10">
    <source>
        <dbReference type="RuleBase" id="RU361228"/>
    </source>
</evidence>
<evidence type="ECO:0000256" key="8">
    <source>
        <dbReference type="ARBA" id="ARBA00023026"/>
    </source>
</evidence>
<evidence type="ECO:0000256" key="6">
    <source>
        <dbReference type="ARBA" id="ARBA00022679"/>
    </source>
</evidence>
<evidence type="ECO:0000256" key="9">
    <source>
        <dbReference type="ARBA" id="ARBA00047597"/>
    </source>
</evidence>
<keyword evidence="6 10" id="KW-0808">Transferase</keyword>
<keyword evidence="10" id="KW-0521">NADP</keyword>
<dbReference type="Proteomes" id="UP000663851">
    <property type="component" value="Unassembled WGS sequence"/>
</dbReference>
<dbReference type="InterPro" id="IPR050999">
    <property type="entry name" value="ADP-ribosyltransferase_ARG"/>
</dbReference>
<keyword evidence="10" id="KW-0520">NAD</keyword>
<accession>A0A817UUN9</accession>
<comment type="caution">
    <text evidence="12">The sequence shown here is derived from an EMBL/GenBank/DDBJ whole genome shotgun (WGS) entry which is preliminary data.</text>
</comment>
<keyword evidence="3" id="KW-0964">Secreted</keyword>
<dbReference type="Pfam" id="PF01129">
    <property type="entry name" value="ART"/>
    <property type="match status" value="2"/>
</dbReference>